<dbReference type="EMBL" id="NHOI01000027">
    <property type="protein sequence ID" value="OVZ84355.1"/>
    <property type="molecule type" value="Genomic_DNA"/>
</dbReference>
<dbReference type="PANTHER" id="PTHR34580">
    <property type="match status" value="1"/>
</dbReference>
<dbReference type="RefSeq" id="WP_087816412.1">
    <property type="nucleotide sequence ID" value="NZ_NHOI01000027.1"/>
</dbReference>
<dbReference type="InterPro" id="IPR057727">
    <property type="entry name" value="WCX_dom"/>
</dbReference>
<feature type="domain" description="WYL" evidence="1">
    <location>
        <begin position="124"/>
        <end position="169"/>
    </location>
</feature>
<evidence type="ECO:0000313" key="4">
    <source>
        <dbReference type="Proteomes" id="UP000196440"/>
    </source>
</evidence>
<dbReference type="Pfam" id="PF25583">
    <property type="entry name" value="WCX"/>
    <property type="match status" value="1"/>
</dbReference>
<dbReference type="InterPro" id="IPR026881">
    <property type="entry name" value="WYL_dom"/>
</dbReference>
<sequence length="310" mass="35518">MDRHDKLGYRLGVVLTRLNNGECLSLAELSVEFNVSERTLYRDMHERLAYLHLERKGKNYYLARGALGQRSNTDLRRFTHILGINGLFPRWDDPLLTLLLGATDNNPFLIKPRPFENCAVFLSTLNALAEATQQSKTVSFTYSDKKHCDVEPYRLVSDRGIWYLAGVDNHLLKSFVVSGISGLLVSQVEFTSQSNIHARIEKADSIWYGEEHFEVLLSVSPQVAHHFRRRAFYPQQEIIHTSPDGRMLLISQVHHLNQIIPLIKYWLPHVEVIQPASVRQRILSDIQEALNGANQADNCIDFKQGRDSDK</sequence>
<dbReference type="Pfam" id="PF13280">
    <property type="entry name" value="WYL"/>
    <property type="match status" value="1"/>
</dbReference>
<dbReference type="Proteomes" id="UP000196440">
    <property type="component" value="Unassembled WGS sequence"/>
</dbReference>
<protein>
    <submittedName>
        <fullName evidence="3">Transcriptional regulator</fullName>
    </submittedName>
</protein>
<evidence type="ECO:0000259" key="1">
    <source>
        <dbReference type="Pfam" id="PF13280"/>
    </source>
</evidence>
<gene>
    <name evidence="3" type="ORF">CBW57_17565</name>
</gene>
<dbReference type="PANTHER" id="PTHR34580:SF1">
    <property type="entry name" value="PROTEIN PAFC"/>
    <property type="match status" value="1"/>
</dbReference>
<comment type="caution">
    <text evidence="3">The sequence shown here is derived from an EMBL/GenBank/DDBJ whole genome shotgun (WGS) entry which is preliminary data.</text>
</comment>
<name>A0A208ZV60_YERIN</name>
<proteinExistence type="predicted"/>
<organism evidence="3 4">
    <name type="scientific">Yersinia intermedia</name>
    <dbReference type="NCBI Taxonomy" id="631"/>
    <lineage>
        <taxon>Bacteria</taxon>
        <taxon>Pseudomonadati</taxon>
        <taxon>Pseudomonadota</taxon>
        <taxon>Gammaproteobacteria</taxon>
        <taxon>Enterobacterales</taxon>
        <taxon>Yersiniaceae</taxon>
        <taxon>Yersinia</taxon>
    </lineage>
</organism>
<reference evidence="3 4" key="1">
    <citation type="submission" date="2017-05" db="EMBL/GenBank/DDBJ databases">
        <title>Whole genome sequencing of Yersinia kristensenii.</title>
        <authorList>
            <person name="Campioni F."/>
        </authorList>
    </citation>
    <scope>NUCLEOTIDE SEQUENCE [LARGE SCALE GENOMIC DNA]</scope>
    <source>
        <strain evidence="3 4">CFSAN060536</strain>
    </source>
</reference>
<evidence type="ECO:0000259" key="2">
    <source>
        <dbReference type="Pfam" id="PF25583"/>
    </source>
</evidence>
<dbReference type="PROSITE" id="PS52050">
    <property type="entry name" value="WYL"/>
    <property type="match status" value="1"/>
</dbReference>
<evidence type="ECO:0000313" key="3">
    <source>
        <dbReference type="EMBL" id="OVZ84355.1"/>
    </source>
</evidence>
<accession>A0A208ZV60</accession>
<dbReference type="AlphaFoldDB" id="A0A208ZV60"/>
<feature type="domain" description="WCX" evidence="2">
    <location>
        <begin position="213"/>
        <end position="290"/>
    </location>
</feature>
<dbReference type="InterPro" id="IPR051534">
    <property type="entry name" value="CBASS_pafABC_assoc_protein"/>
</dbReference>